<name>A0A3A5JP65_9HYPH</name>
<dbReference type="InterPro" id="IPR029057">
    <property type="entry name" value="PRTase-like"/>
</dbReference>
<dbReference type="Pfam" id="PF00156">
    <property type="entry name" value="Pribosyltran"/>
    <property type="match status" value="1"/>
</dbReference>
<dbReference type="Proteomes" id="UP000272706">
    <property type="component" value="Unassembled WGS sequence"/>
</dbReference>
<sequence length="179" mass="19167">MSDVFNTLGNHSIVSLGSYKPWNVHRAEGGDRSSYPAHSGYVLDIKDNAAIGVKHFAKILGPELKDNIAMAVVPSHDPKKTDGGLHALVRKLTESGNRLDASGSLVRVTKIDKLAHGGDRSIEVHQGSIRVAHPELIKGRHVVLIDDVQKTGNSLKACRALLLEAGALSVQCLALASTW</sequence>
<dbReference type="AlphaFoldDB" id="A0A3A5JP65"/>
<feature type="domain" description="Phosphoribosyltransferase" evidence="1">
    <location>
        <begin position="109"/>
        <end position="176"/>
    </location>
</feature>
<proteinExistence type="predicted"/>
<dbReference type="InterPro" id="IPR000836">
    <property type="entry name" value="PRTase_dom"/>
</dbReference>
<gene>
    <name evidence="2" type="ORF">D3227_39585</name>
</gene>
<comment type="caution">
    <text evidence="2">The sequence shown here is derived from an EMBL/GenBank/DDBJ whole genome shotgun (WGS) entry which is preliminary data.</text>
</comment>
<evidence type="ECO:0000313" key="3">
    <source>
        <dbReference type="Proteomes" id="UP000272706"/>
    </source>
</evidence>
<keyword evidence="3" id="KW-1185">Reference proteome</keyword>
<evidence type="ECO:0000313" key="2">
    <source>
        <dbReference type="EMBL" id="RJT22093.1"/>
    </source>
</evidence>
<organism evidence="2 3">
    <name type="scientific">Mesorhizobium waimense</name>
    <dbReference type="NCBI Taxonomy" id="1300307"/>
    <lineage>
        <taxon>Bacteria</taxon>
        <taxon>Pseudomonadati</taxon>
        <taxon>Pseudomonadota</taxon>
        <taxon>Alphaproteobacteria</taxon>
        <taxon>Hyphomicrobiales</taxon>
        <taxon>Phyllobacteriaceae</taxon>
        <taxon>Mesorhizobium</taxon>
    </lineage>
</organism>
<reference evidence="2 3" key="1">
    <citation type="submission" date="2018-09" db="EMBL/GenBank/DDBJ databases">
        <title>Mesorhizobium carmichaelinearum sp. nov. isolated from Carmichaelinea spp. root nodules in New Zealand.</title>
        <authorList>
            <person name="De Meyer S.E."/>
        </authorList>
    </citation>
    <scope>NUCLEOTIDE SEQUENCE [LARGE SCALE GENOMIC DNA]</scope>
    <source>
        <strain evidence="2 3">ICMP19557</strain>
    </source>
</reference>
<dbReference type="SUPFAM" id="SSF53271">
    <property type="entry name" value="PRTase-like"/>
    <property type="match status" value="1"/>
</dbReference>
<protein>
    <recommendedName>
        <fullName evidence="1">Phosphoribosyltransferase domain-containing protein</fullName>
    </recommendedName>
</protein>
<accession>A0A3A5JP65</accession>
<dbReference type="OrthoDB" id="9779910at2"/>
<dbReference type="Gene3D" id="3.40.50.2020">
    <property type="match status" value="1"/>
</dbReference>
<evidence type="ECO:0000259" key="1">
    <source>
        <dbReference type="Pfam" id="PF00156"/>
    </source>
</evidence>
<dbReference type="RefSeq" id="WP_120019380.1">
    <property type="nucleotide sequence ID" value="NZ_QZWZ01000108.1"/>
</dbReference>
<dbReference type="EMBL" id="QZWZ01000108">
    <property type="protein sequence ID" value="RJT22093.1"/>
    <property type="molecule type" value="Genomic_DNA"/>
</dbReference>
<dbReference type="CDD" id="cd06223">
    <property type="entry name" value="PRTases_typeI"/>
    <property type="match status" value="1"/>
</dbReference>